<dbReference type="GeneID" id="25473669"/>
<evidence type="ECO:0000313" key="3">
    <source>
        <dbReference type="Proteomes" id="UP000030754"/>
    </source>
</evidence>
<sequence length="107" mass="11615">MQQRSLCPVILDIRRGTLGKILSPPPGRGQRLEETTDSKGIHSGGEVGALQIDVDASPQQETSQGEGRRPSQTSTGGLLAGTIPRRTQDRDQSRDFGRRRRTGMPPP</sequence>
<gene>
    <name evidence="2" type="ORF">ENH_00035050</name>
</gene>
<evidence type="ECO:0000256" key="1">
    <source>
        <dbReference type="SAM" id="MobiDB-lite"/>
    </source>
</evidence>
<reference evidence="2" key="2">
    <citation type="submission" date="2013-10" db="EMBL/GenBank/DDBJ databases">
        <authorList>
            <person name="Aslett M."/>
        </authorList>
    </citation>
    <scope>NUCLEOTIDE SEQUENCE [LARGE SCALE GENOMIC DNA]</scope>
    <source>
        <strain evidence="2">Houghton</strain>
    </source>
</reference>
<dbReference type="Proteomes" id="UP000030754">
    <property type="component" value="Unassembled WGS sequence"/>
</dbReference>
<dbReference type="OrthoDB" id="10294446at2759"/>
<feature type="region of interest" description="Disordered" evidence="1">
    <location>
        <begin position="18"/>
        <end position="107"/>
    </location>
</feature>
<feature type="compositionally biased region" description="Basic residues" evidence="1">
    <location>
        <begin position="97"/>
        <end position="107"/>
    </location>
</feature>
<feature type="compositionally biased region" description="Polar residues" evidence="1">
    <location>
        <begin position="57"/>
        <end position="76"/>
    </location>
</feature>
<protein>
    <submittedName>
        <fullName evidence="2">Uncharacterized protein</fullName>
    </submittedName>
</protein>
<feature type="compositionally biased region" description="Basic and acidic residues" evidence="1">
    <location>
        <begin position="30"/>
        <end position="40"/>
    </location>
</feature>
<feature type="compositionally biased region" description="Basic and acidic residues" evidence="1">
    <location>
        <begin position="86"/>
        <end position="96"/>
    </location>
</feature>
<reference evidence="2" key="1">
    <citation type="submission" date="2013-10" db="EMBL/GenBank/DDBJ databases">
        <title>Genomic analysis of the causative agents of coccidiosis in chickens.</title>
        <authorList>
            <person name="Reid A.J."/>
            <person name="Blake D."/>
            <person name="Billington K."/>
            <person name="Browne H."/>
            <person name="Dunn M."/>
            <person name="Hung S."/>
            <person name="Kawahara F."/>
            <person name="Miranda-Saavedra D."/>
            <person name="Mourier T."/>
            <person name="Nagra H."/>
            <person name="Otto T.D."/>
            <person name="Rawlings N."/>
            <person name="Sanchez A."/>
            <person name="Sanders M."/>
            <person name="Subramaniam C."/>
            <person name="Tay Y."/>
            <person name="Dear P."/>
            <person name="Doerig C."/>
            <person name="Gruber A."/>
            <person name="Parkinson J."/>
            <person name="Shirley M."/>
            <person name="Wan K.L."/>
            <person name="Berriman M."/>
            <person name="Tomley F."/>
            <person name="Pain A."/>
        </authorList>
    </citation>
    <scope>NUCLEOTIDE SEQUENCE [LARGE SCALE GENOMIC DNA]</scope>
    <source>
        <strain evidence="2">Houghton</strain>
    </source>
</reference>
<dbReference type="EMBL" id="HG724344">
    <property type="protein sequence ID" value="CDJ67358.1"/>
    <property type="molecule type" value="Genomic_DNA"/>
</dbReference>
<proteinExistence type="predicted"/>
<organism evidence="2 3">
    <name type="scientific">Eimeria necatrix</name>
    <dbReference type="NCBI Taxonomy" id="51315"/>
    <lineage>
        <taxon>Eukaryota</taxon>
        <taxon>Sar</taxon>
        <taxon>Alveolata</taxon>
        <taxon>Apicomplexa</taxon>
        <taxon>Conoidasida</taxon>
        <taxon>Coccidia</taxon>
        <taxon>Eucoccidiorida</taxon>
        <taxon>Eimeriorina</taxon>
        <taxon>Eimeriidae</taxon>
        <taxon>Eimeria</taxon>
    </lineage>
</organism>
<dbReference type="VEuPathDB" id="ToxoDB:ENH_00035050"/>
<dbReference type="RefSeq" id="XP_013435825.1">
    <property type="nucleotide sequence ID" value="XM_013580371.1"/>
</dbReference>
<accession>U6MWG4</accession>
<evidence type="ECO:0000313" key="2">
    <source>
        <dbReference type="EMBL" id="CDJ67358.1"/>
    </source>
</evidence>
<name>U6MWG4_9EIME</name>
<dbReference type="AlphaFoldDB" id="U6MWG4"/>
<keyword evidence="3" id="KW-1185">Reference proteome</keyword>